<dbReference type="Pfam" id="PF00255">
    <property type="entry name" value="GSHPx"/>
    <property type="match status" value="1"/>
</dbReference>
<evidence type="ECO:0000256" key="3">
    <source>
        <dbReference type="ARBA" id="ARBA00023002"/>
    </source>
</evidence>
<evidence type="ECO:0008006" key="6">
    <source>
        <dbReference type="Google" id="ProtNLM"/>
    </source>
</evidence>
<sequence>MGCLFFKSAVDNLQPPKKQFFEFQMKDIEGVDTPLSNFKGKKAIICVNVACSCGLTSSNYSELVQLYNKYSSQGLEILGFPCNQFMNQESKPEPEIKQYVIQKYGVSFPLFQKIEVNGPNTHELYQYLRLNSNNLRVSESQARQVPWNFGKFLLDGQGNVVAFFQPTQKPNEMTAQIEKLLSQ</sequence>
<dbReference type="AlphaFoldDB" id="A0A8S1KJ76"/>
<dbReference type="GO" id="GO:0006979">
    <property type="term" value="P:response to oxidative stress"/>
    <property type="evidence" value="ECO:0007669"/>
    <property type="project" value="InterPro"/>
</dbReference>
<organism evidence="4 5">
    <name type="scientific">Paramecium sonneborni</name>
    <dbReference type="NCBI Taxonomy" id="65129"/>
    <lineage>
        <taxon>Eukaryota</taxon>
        <taxon>Sar</taxon>
        <taxon>Alveolata</taxon>
        <taxon>Ciliophora</taxon>
        <taxon>Intramacronucleata</taxon>
        <taxon>Oligohymenophorea</taxon>
        <taxon>Peniculida</taxon>
        <taxon>Parameciidae</taxon>
        <taxon>Paramecium</taxon>
    </lineage>
</organism>
<dbReference type="PANTHER" id="PTHR11592">
    <property type="entry name" value="GLUTATHIONE PEROXIDASE"/>
    <property type="match status" value="1"/>
</dbReference>
<dbReference type="EMBL" id="CAJJDN010000009">
    <property type="protein sequence ID" value="CAD8055199.1"/>
    <property type="molecule type" value="Genomic_DNA"/>
</dbReference>
<comment type="caution">
    <text evidence="4">The sequence shown here is derived from an EMBL/GenBank/DDBJ whole genome shotgun (WGS) entry which is preliminary data.</text>
</comment>
<dbReference type="PROSITE" id="PS00763">
    <property type="entry name" value="GLUTATHIONE_PEROXID_2"/>
    <property type="match status" value="1"/>
</dbReference>
<reference evidence="4" key="1">
    <citation type="submission" date="2021-01" db="EMBL/GenBank/DDBJ databases">
        <authorList>
            <consortium name="Genoscope - CEA"/>
            <person name="William W."/>
        </authorList>
    </citation>
    <scope>NUCLEOTIDE SEQUENCE</scope>
</reference>
<protein>
    <recommendedName>
        <fullName evidence="6">Glutathione peroxidase</fullName>
    </recommendedName>
</protein>
<dbReference type="GO" id="GO:0004601">
    <property type="term" value="F:peroxidase activity"/>
    <property type="evidence" value="ECO:0007669"/>
    <property type="project" value="UniProtKB-KW"/>
</dbReference>
<dbReference type="FunFam" id="3.40.30.10:FF:000010">
    <property type="entry name" value="Glutathione peroxidase"/>
    <property type="match status" value="1"/>
</dbReference>
<evidence type="ECO:0000256" key="2">
    <source>
        <dbReference type="ARBA" id="ARBA00022559"/>
    </source>
</evidence>
<keyword evidence="3" id="KW-0560">Oxidoreductase</keyword>
<proteinExistence type="inferred from homology"/>
<dbReference type="InterPro" id="IPR029760">
    <property type="entry name" value="GPX_CS"/>
</dbReference>
<dbReference type="PIRSF" id="PIRSF000303">
    <property type="entry name" value="Glutathion_perox"/>
    <property type="match status" value="1"/>
</dbReference>
<evidence type="ECO:0000256" key="1">
    <source>
        <dbReference type="ARBA" id="ARBA00006926"/>
    </source>
</evidence>
<evidence type="ECO:0000313" key="5">
    <source>
        <dbReference type="Proteomes" id="UP000692954"/>
    </source>
</evidence>
<dbReference type="PROSITE" id="PS51355">
    <property type="entry name" value="GLUTATHIONE_PEROXID_3"/>
    <property type="match status" value="1"/>
</dbReference>
<evidence type="ECO:0000313" key="4">
    <source>
        <dbReference type="EMBL" id="CAD8055199.1"/>
    </source>
</evidence>
<dbReference type="CDD" id="cd00340">
    <property type="entry name" value="GSH_Peroxidase"/>
    <property type="match status" value="1"/>
</dbReference>
<dbReference type="InterPro" id="IPR000889">
    <property type="entry name" value="Glutathione_peroxidase"/>
</dbReference>
<comment type="similarity">
    <text evidence="1">Belongs to the glutathione peroxidase family.</text>
</comment>
<dbReference type="PANTHER" id="PTHR11592:SF132">
    <property type="entry name" value="GLUTATHIONE PEROXIDASE 7, CHLOROPLASTIC-RELATED"/>
    <property type="match status" value="1"/>
</dbReference>
<accession>A0A8S1KJ76</accession>
<name>A0A8S1KJ76_9CILI</name>
<gene>
    <name evidence="4" type="ORF">PSON_ATCC_30995.1.T0090121</name>
</gene>
<keyword evidence="2" id="KW-0575">Peroxidase</keyword>
<keyword evidence="5" id="KW-1185">Reference proteome</keyword>
<dbReference type="Proteomes" id="UP000692954">
    <property type="component" value="Unassembled WGS sequence"/>
</dbReference>
<dbReference type="OrthoDB" id="446890at2759"/>